<accession>A0A2T0W1F1</accession>
<evidence type="ECO:0000313" key="2">
    <source>
        <dbReference type="EMBL" id="PRY78831.1"/>
    </source>
</evidence>
<sequence length="67" mass="7680">MDRDWFDDVARRITALETRNAVDEVHRENVADRLGAIEDTLKWLVRLMIGGFLMGALTYALQGGFRI</sequence>
<proteinExistence type="predicted"/>
<dbReference type="Proteomes" id="UP000238007">
    <property type="component" value="Unassembled WGS sequence"/>
</dbReference>
<dbReference type="EMBL" id="PVTP01000003">
    <property type="protein sequence ID" value="PRY78831.1"/>
    <property type="molecule type" value="Genomic_DNA"/>
</dbReference>
<organism evidence="2 3">
    <name type="scientific">Yoonia maritima</name>
    <dbReference type="NCBI Taxonomy" id="1435347"/>
    <lineage>
        <taxon>Bacteria</taxon>
        <taxon>Pseudomonadati</taxon>
        <taxon>Pseudomonadota</taxon>
        <taxon>Alphaproteobacteria</taxon>
        <taxon>Rhodobacterales</taxon>
        <taxon>Paracoccaceae</taxon>
        <taxon>Yoonia</taxon>
    </lineage>
</organism>
<feature type="transmembrane region" description="Helical" evidence="1">
    <location>
        <begin position="43"/>
        <end position="61"/>
    </location>
</feature>
<keyword evidence="1" id="KW-0812">Transmembrane</keyword>
<dbReference type="OrthoDB" id="7652337at2"/>
<keyword evidence="1" id="KW-1133">Transmembrane helix</keyword>
<comment type="caution">
    <text evidence="2">The sequence shown here is derived from an EMBL/GenBank/DDBJ whole genome shotgun (WGS) entry which is preliminary data.</text>
</comment>
<keyword evidence="3" id="KW-1185">Reference proteome</keyword>
<dbReference type="RefSeq" id="WP_106355667.1">
    <property type="nucleotide sequence ID" value="NZ_PVTP01000003.1"/>
</dbReference>
<protein>
    <submittedName>
        <fullName evidence="2">Hemolysin XhlA</fullName>
    </submittedName>
</protein>
<name>A0A2T0W1F1_9RHOB</name>
<reference evidence="2 3" key="1">
    <citation type="submission" date="2018-03" db="EMBL/GenBank/DDBJ databases">
        <title>Genomic Encyclopedia of Archaeal and Bacterial Type Strains, Phase II (KMG-II): from individual species to whole genera.</title>
        <authorList>
            <person name="Goeker M."/>
        </authorList>
    </citation>
    <scope>NUCLEOTIDE SEQUENCE [LARGE SCALE GENOMIC DNA]</scope>
    <source>
        <strain evidence="2 3">DSM 101533</strain>
    </source>
</reference>
<dbReference type="AlphaFoldDB" id="A0A2T0W1F1"/>
<evidence type="ECO:0000313" key="3">
    <source>
        <dbReference type="Proteomes" id="UP000238007"/>
    </source>
</evidence>
<evidence type="ECO:0000256" key="1">
    <source>
        <dbReference type="SAM" id="Phobius"/>
    </source>
</evidence>
<keyword evidence="1" id="KW-0472">Membrane</keyword>
<gene>
    <name evidence="2" type="ORF">CLV80_103157</name>
</gene>